<dbReference type="InterPro" id="IPR014729">
    <property type="entry name" value="Rossmann-like_a/b/a_fold"/>
</dbReference>
<feature type="transmembrane region" description="Helical" evidence="1">
    <location>
        <begin position="49"/>
        <end position="69"/>
    </location>
</feature>
<dbReference type="InterPro" id="IPR003848">
    <property type="entry name" value="DUF218"/>
</dbReference>
<feature type="transmembrane region" description="Helical" evidence="1">
    <location>
        <begin position="14"/>
        <end position="37"/>
    </location>
</feature>
<name>A0A246JHM8_9BURK</name>
<evidence type="ECO:0000313" key="4">
    <source>
        <dbReference type="Proteomes" id="UP000197468"/>
    </source>
</evidence>
<dbReference type="AlphaFoldDB" id="A0A246JHM8"/>
<keyword evidence="1" id="KW-1133">Transmembrane helix</keyword>
<dbReference type="Proteomes" id="UP000197468">
    <property type="component" value="Unassembled WGS sequence"/>
</dbReference>
<reference evidence="3 4" key="1">
    <citation type="journal article" date="2008" name="Int. J. Syst. Evol. Microbiol.">
        <title>Description of Roseateles aquatilis sp. nov. and Roseateles terrae sp. nov., in the class Betaproteobacteria, and emended description of the genus Roseateles.</title>
        <authorList>
            <person name="Gomila M."/>
            <person name="Bowien B."/>
            <person name="Falsen E."/>
            <person name="Moore E.R."/>
            <person name="Lalucat J."/>
        </authorList>
    </citation>
    <scope>NUCLEOTIDE SEQUENCE [LARGE SCALE GENOMIC DNA]</scope>
    <source>
        <strain evidence="3 4">CCUG 48205</strain>
    </source>
</reference>
<keyword evidence="4" id="KW-1185">Reference proteome</keyword>
<dbReference type="OrthoDB" id="9809813at2"/>
<protein>
    <recommendedName>
        <fullName evidence="2">DUF218 domain-containing protein</fullName>
    </recommendedName>
</protein>
<sequence length="264" mass="29518">MLAGLNTWHSMNDLTHAVAAFLLPPTGAFPLLLLGWWLRHRRQWLSRALFLAGLLAVWVGSTELGALWLQDRLLGPQQAVRIAQLKDLPPSQSVIVVLGGGARLLPEYGTPQLKPISIERLRYGIWLSRQTAIPMLFTGGQPRVARPGLMTEAALADRTAAQEFGFTLTWREDRATDTRENAEYTAELLRGKPIKRVVLVTHDVHMRRAMRAFRDALPADVELVAAPMGLPLPGFEWRDLLPSQEGIARARYLGYEWLGLVANH</sequence>
<dbReference type="Gene3D" id="3.40.50.620">
    <property type="entry name" value="HUPs"/>
    <property type="match status" value="1"/>
</dbReference>
<evidence type="ECO:0000313" key="3">
    <source>
        <dbReference type="EMBL" id="OWQ92168.1"/>
    </source>
</evidence>
<keyword evidence="1" id="KW-0812">Transmembrane</keyword>
<dbReference type="Pfam" id="PF02698">
    <property type="entry name" value="DUF218"/>
    <property type="match status" value="1"/>
</dbReference>
<keyword evidence="1" id="KW-0472">Membrane</keyword>
<accession>A0A246JHM8</accession>
<evidence type="ECO:0000259" key="2">
    <source>
        <dbReference type="Pfam" id="PF02698"/>
    </source>
</evidence>
<dbReference type="InterPro" id="IPR051599">
    <property type="entry name" value="Cell_Envelope_Assoc"/>
</dbReference>
<proteinExistence type="predicted"/>
<organism evidence="3 4">
    <name type="scientific">Roseateles aquatilis</name>
    <dbReference type="NCBI Taxonomy" id="431061"/>
    <lineage>
        <taxon>Bacteria</taxon>
        <taxon>Pseudomonadati</taxon>
        <taxon>Pseudomonadota</taxon>
        <taxon>Betaproteobacteria</taxon>
        <taxon>Burkholderiales</taxon>
        <taxon>Sphaerotilaceae</taxon>
        <taxon>Roseateles</taxon>
    </lineage>
</organism>
<dbReference type="CDD" id="cd06259">
    <property type="entry name" value="YdcF-like"/>
    <property type="match status" value="1"/>
</dbReference>
<dbReference type="PANTHER" id="PTHR30336">
    <property type="entry name" value="INNER MEMBRANE PROTEIN, PROBABLE PERMEASE"/>
    <property type="match status" value="1"/>
</dbReference>
<comment type="caution">
    <text evidence="3">The sequence shown here is derived from an EMBL/GenBank/DDBJ whole genome shotgun (WGS) entry which is preliminary data.</text>
</comment>
<evidence type="ECO:0000256" key="1">
    <source>
        <dbReference type="SAM" id="Phobius"/>
    </source>
</evidence>
<feature type="domain" description="DUF218" evidence="2">
    <location>
        <begin position="94"/>
        <end position="259"/>
    </location>
</feature>
<gene>
    <name evidence="3" type="ORF">CDN99_07430</name>
</gene>
<dbReference type="PANTHER" id="PTHR30336:SF20">
    <property type="entry name" value="DUF218 DOMAIN-CONTAINING PROTEIN"/>
    <property type="match status" value="1"/>
</dbReference>
<dbReference type="RefSeq" id="WP_088384133.1">
    <property type="nucleotide sequence ID" value="NZ_NIOF01000002.1"/>
</dbReference>
<dbReference type="GO" id="GO:0005886">
    <property type="term" value="C:plasma membrane"/>
    <property type="evidence" value="ECO:0007669"/>
    <property type="project" value="TreeGrafter"/>
</dbReference>
<dbReference type="EMBL" id="NIOF01000002">
    <property type="protein sequence ID" value="OWQ92168.1"/>
    <property type="molecule type" value="Genomic_DNA"/>
</dbReference>